<dbReference type="OrthoDB" id="291908at2"/>
<accession>A0A368KTY1</accession>
<keyword evidence="1" id="KW-0472">Membrane</keyword>
<dbReference type="RefSeq" id="WP_114368437.1">
    <property type="nucleotide sequence ID" value="NZ_QPEX01000011.1"/>
</dbReference>
<keyword evidence="1" id="KW-1133">Transmembrane helix</keyword>
<feature type="transmembrane region" description="Helical" evidence="1">
    <location>
        <begin position="97"/>
        <end position="122"/>
    </location>
</feature>
<dbReference type="Proteomes" id="UP000253562">
    <property type="component" value="Unassembled WGS sequence"/>
</dbReference>
<sequence length="128" mass="13714">MKYSITGTASNGTPVSQLVDFPDEAAVRAYADAKGITLTSIRPLEDQSAIVPIANTPRHNNPRSERMRTISSTLFIWAWILLVGGLIAFIIPPLAAVLISLAFFLFPLGALYSVGASIVAAIEEKQVS</sequence>
<feature type="transmembrane region" description="Helical" evidence="1">
    <location>
        <begin position="73"/>
        <end position="91"/>
    </location>
</feature>
<dbReference type="AlphaFoldDB" id="A0A368KTY1"/>
<keyword evidence="1" id="KW-0812">Transmembrane</keyword>
<gene>
    <name evidence="2" type="ORF">DTL42_09375</name>
</gene>
<dbReference type="EMBL" id="QPEX01000011">
    <property type="protein sequence ID" value="RCS53013.1"/>
    <property type="molecule type" value="Genomic_DNA"/>
</dbReference>
<evidence type="ECO:0000256" key="1">
    <source>
        <dbReference type="SAM" id="Phobius"/>
    </source>
</evidence>
<organism evidence="2 3">
    <name type="scientific">Bremerella cremea</name>
    <dbReference type="NCBI Taxonomy" id="1031537"/>
    <lineage>
        <taxon>Bacteria</taxon>
        <taxon>Pseudomonadati</taxon>
        <taxon>Planctomycetota</taxon>
        <taxon>Planctomycetia</taxon>
        <taxon>Pirellulales</taxon>
        <taxon>Pirellulaceae</taxon>
        <taxon>Bremerella</taxon>
    </lineage>
</organism>
<evidence type="ECO:0000313" key="2">
    <source>
        <dbReference type="EMBL" id="RCS53013.1"/>
    </source>
</evidence>
<reference evidence="2 3" key="1">
    <citation type="submission" date="2018-07" db="EMBL/GenBank/DDBJ databases">
        <title>Comparative genomes isolates from brazilian mangrove.</title>
        <authorList>
            <person name="De Araujo J.E."/>
            <person name="Taketani R.G."/>
            <person name="Silva M.C.P."/>
            <person name="Lourenco M.V."/>
            <person name="Oliveira V.M."/>
            <person name="Andreote F.D."/>
        </authorList>
    </citation>
    <scope>NUCLEOTIDE SEQUENCE [LARGE SCALE GENOMIC DNA]</scope>
    <source>
        <strain evidence="2 3">HEX PRIS-MGV</strain>
    </source>
</reference>
<evidence type="ECO:0000313" key="3">
    <source>
        <dbReference type="Proteomes" id="UP000253562"/>
    </source>
</evidence>
<comment type="caution">
    <text evidence="2">The sequence shown here is derived from an EMBL/GenBank/DDBJ whole genome shotgun (WGS) entry which is preliminary data.</text>
</comment>
<proteinExistence type="predicted"/>
<protein>
    <submittedName>
        <fullName evidence="2">Uncharacterized protein</fullName>
    </submittedName>
</protein>
<name>A0A368KTY1_9BACT</name>